<dbReference type="eggNOG" id="COG0711">
    <property type="taxonomic scope" value="Bacteria"/>
</dbReference>
<reference evidence="2 3" key="2">
    <citation type="submission" date="2007-01" db="EMBL/GenBank/DDBJ databases">
        <title>Sequencing of the draft genome and assembly of Thermosinus carboxydivorans Nor1.</title>
        <authorList>
            <consortium name="US DOE Joint Genome Institute (JGI-PGF)"/>
            <person name="Copeland A."/>
            <person name="Lucas S."/>
            <person name="Lapidus A."/>
            <person name="Barry K."/>
            <person name="Glavina del Rio T."/>
            <person name="Dalin E."/>
            <person name="Tice H."/>
            <person name="Bruce D."/>
            <person name="Pitluck S."/>
            <person name="Richardson P."/>
        </authorList>
    </citation>
    <scope>NUCLEOTIDE SEQUENCE [LARGE SCALE GENOMIC DNA]</scope>
    <source>
        <strain evidence="2 3">Nor1</strain>
    </source>
</reference>
<keyword evidence="1" id="KW-0175">Coiled coil</keyword>
<keyword evidence="3" id="KW-1185">Reference proteome</keyword>
<proteinExistence type="predicted"/>
<evidence type="ECO:0000313" key="3">
    <source>
        <dbReference type="Proteomes" id="UP000005139"/>
    </source>
</evidence>
<dbReference type="Proteomes" id="UP000005139">
    <property type="component" value="Unassembled WGS sequence"/>
</dbReference>
<reference evidence="2 3" key="1">
    <citation type="submission" date="2007-01" db="EMBL/GenBank/DDBJ databases">
        <title>Annotation of the draft genome assembly of Thermosinus carboxydivorans Nor1.</title>
        <authorList>
            <consortium name="US DOE Joint Genome Institute (JGI-ORNL)"/>
            <person name="Larimer F."/>
            <person name="Land M."/>
            <person name="Hauser L."/>
        </authorList>
    </citation>
    <scope>NUCLEOTIDE SEQUENCE [LARGE SCALE GENOMIC DNA]</scope>
    <source>
        <strain evidence="2 3">Nor1</strain>
    </source>
</reference>
<sequence>MKTIEILDEMENLLVEAAKVPFTNKLIIEEDDLGRLMDELRETVPGEIVEAKRILAERQRILDEAQREAQTIIDQAKSYISKLTDENIITRQAQEQANEIIQQAQKEARELHNQALIYASEVFKHIEANLEKALEVIRQGHGSLQQSRQE</sequence>
<organism evidence="2 3">
    <name type="scientific">Thermosinus carboxydivorans Nor1</name>
    <dbReference type="NCBI Taxonomy" id="401526"/>
    <lineage>
        <taxon>Bacteria</taxon>
        <taxon>Bacillati</taxon>
        <taxon>Bacillota</taxon>
        <taxon>Negativicutes</taxon>
        <taxon>Selenomonadales</taxon>
        <taxon>Sporomusaceae</taxon>
        <taxon>Thermosinus</taxon>
    </lineage>
</organism>
<dbReference type="EMBL" id="AAWL01000002">
    <property type="protein sequence ID" value="EAX48724.1"/>
    <property type="molecule type" value="Genomic_DNA"/>
</dbReference>
<dbReference type="RefSeq" id="WP_007288495.1">
    <property type="nucleotide sequence ID" value="NZ_AAWL01000002.1"/>
</dbReference>
<evidence type="ECO:0000256" key="1">
    <source>
        <dbReference type="SAM" id="Coils"/>
    </source>
</evidence>
<dbReference type="OrthoDB" id="3034637at2"/>
<name>A1HN98_9FIRM</name>
<evidence type="ECO:0008006" key="4">
    <source>
        <dbReference type="Google" id="ProtNLM"/>
    </source>
</evidence>
<accession>A1HN98</accession>
<dbReference type="AlphaFoldDB" id="A1HN98"/>
<feature type="coiled-coil region" evidence="1">
    <location>
        <begin position="48"/>
        <end position="121"/>
    </location>
</feature>
<protein>
    <recommendedName>
        <fullName evidence="4">ATPase</fullName>
    </recommendedName>
</protein>
<gene>
    <name evidence="2" type="ORF">TcarDRAFT_2196</name>
</gene>
<comment type="caution">
    <text evidence="2">The sequence shown here is derived from an EMBL/GenBank/DDBJ whole genome shotgun (WGS) entry which is preliminary data.</text>
</comment>
<evidence type="ECO:0000313" key="2">
    <source>
        <dbReference type="EMBL" id="EAX48724.1"/>
    </source>
</evidence>